<feature type="domain" description="RCK C-terminal" evidence="2">
    <location>
        <begin position="133"/>
        <end position="217"/>
    </location>
</feature>
<dbReference type="Pfam" id="PF02254">
    <property type="entry name" value="TrkA_N"/>
    <property type="match status" value="1"/>
</dbReference>
<dbReference type="PROSITE" id="PS51202">
    <property type="entry name" value="RCK_C"/>
    <property type="match status" value="1"/>
</dbReference>
<dbReference type="PROSITE" id="PS51201">
    <property type="entry name" value="RCK_N"/>
    <property type="match status" value="1"/>
</dbReference>
<dbReference type="SUPFAM" id="SSF116726">
    <property type="entry name" value="TrkA C-terminal domain-like"/>
    <property type="match status" value="1"/>
</dbReference>
<evidence type="ECO:0000259" key="1">
    <source>
        <dbReference type="PROSITE" id="PS51201"/>
    </source>
</evidence>
<evidence type="ECO:0000313" key="4">
    <source>
        <dbReference type="Proteomes" id="UP000516369"/>
    </source>
</evidence>
<dbReference type="InterPro" id="IPR036291">
    <property type="entry name" value="NAD(P)-bd_dom_sf"/>
</dbReference>
<keyword evidence="4" id="KW-1185">Reference proteome</keyword>
<proteinExistence type="predicted"/>
<feature type="domain" description="RCK N-terminal" evidence="1">
    <location>
        <begin position="1"/>
        <end position="117"/>
    </location>
</feature>
<dbReference type="PANTHER" id="PTHR43833:SF7">
    <property type="entry name" value="KTR SYSTEM POTASSIUM UPTAKE PROTEIN C"/>
    <property type="match status" value="1"/>
</dbReference>
<dbReference type="GO" id="GO:0006813">
    <property type="term" value="P:potassium ion transport"/>
    <property type="evidence" value="ECO:0007669"/>
    <property type="project" value="InterPro"/>
</dbReference>
<accession>A0A7H1MYX0</accession>
<reference evidence="3 4" key="1">
    <citation type="submission" date="2020-05" db="EMBL/GenBank/DDBJ databases">
        <title>Complete closed genome sequence of Defluviicoccus vanus.</title>
        <authorList>
            <person name="Bessarab I."/>
            <person name="Arumugam K."/>
            <person name="Maszenan A.M."/>
            <person name="Seviour R.J."/>
            <person name="Williams R.B."/>
        </authorList>
    </citation>
    <scope>NUCLEOTIDE SEQUENCE [LARGE SCALE GENOMIC DNA]</scope>
    <source>
        <strain evidence="3 4">Ben 114</strain>
    </source>
</reference>
<dbReference type="PANTHER" id="PTHR43833">
    <property type="entry name" value="POTASSIUM CHANNEL PROTEIN 2-RELATED-RELATED"/>
    <property type="match status" value="1"/>
</dbReference>
<dbReference type="SUPFAM" id="SSF51735">
    <property type="entry name" value="NAD(P)-binding Rossmann-fold domains"/>
    <property type="match status" value="1"/>
</dbReference>
<dbReference type="InterPro" id="IPR006037">
    <property type="entry name" value="RCK_C"/>
</dbReference>
<dbReference type="GO" id="GO:0008324">
    <property type="term" value="F:monoatomic cation transmembrane transporter activity"/>
    <property type="evidence" value="ECO:0007669"/>
    <property type="project" value="InterPro"/>
</dbReference>
<dbReference type="InterPro" id="IPR003148">
    <property type="entry name" value="RCK_N"/>
</dbReference>
<protein>
    <submittedName>
        <fullName evidence="3">TrkA family potassium uptake protein</fullName>
    </submittedName>
</protein>
<dbReference type="InterPro" id="IPR036721">
    <property type="entry name" value="RCK_C_sf"/>
</dbReference>
<evidence type="ECO:0000313" key="3">
    <source>
        <dbReference type="EMBL" id="QNT68656.1"/>
    </source>
</evidence>
<dbReference type="RefSeq" id="WP_190262092.1">
    <property type="nucleotide sequence ID" value="NZ_CP053923.1"/>
</dbReference>
<dbReference type="Gene3D" id="3.40.50.720">
    <property type="entry name" value="NAD(P)-binding Rossmann-like Domain"/>
    <property type="match status" value="1"/>
</dbReference>
<evidence type="ECO:0000259" key="2">
    <source>
        <dbReference type="PROSITE" id="PS51202"/>
    </source>
</evidence>
<dbReference type="EMBL" id="CP053923">
    <property type="protein sequence ID" value="QNT68656.1"/>
    <property type="molecule type" value="Genomic_DNA"/>
</dbReference>
<dbReference type="InterPro" id="IPR050721">
    <property type="entry name" value="Trk_Ktr_HKT_K-transport"/>
</dbReference>
<dbReference type="KEGG" id="dvn:HQ394_03840"/>
<dbReference type="Pfam" id="PF02080">
    <property type="entry name" value="TrkA_C"/>
    <property type="match status" value="1"/>
</dbReference>
<organism evidence="3 4">
    <name type="scientific">Defluviicoccus vanus</name>
    <dbReference type="NCBI Taxonomy" id="111831"/>
    <lineage>
        <taxon>Bacteria</taxon>
        <taxon>Pseudomonadati</taxon>
        <taxon>Pseudomonadota</taxon>
        <taxon>Alphaproteobacteria</taxon>
        <taxon>Rhodospirillales</taxon>
        <taxon>Rhodospirillaceae</taxon>
        <taxon>Defluviicoccus</taxon>
    </lineage>
</organism>
<dbReference type="Proteomes" id="UP000516369">
    <property type="component" value="Chromosome"/>
</dbReference>
<dbReference type="Gene3D" id="3.30.70.1450">
    <property type="entry name" value="Regulator of K+ conductance, C-terminal domain"/>
    <property type="match status" value="1"/>
</dbReference>
<sequence>MRIAILGLGDFGFSLAYWLHALGNEVIAIDKSADIIQRIMENVSKAIVADATDREVLEEIGIRDVDVVLIAVGRRLETHVLLTHYLREIGIPRVMVKVADEEQGKILRLVGATDVVQPDRDIAAKIAASLTFPNVIEYVPLEGQVRILALKAPEGLIGKALQDMKMVANEHIQVLAVDPAGRDKRPFIPAPDYTVAAGDTLVVMGDLADLLQTLKQQ</sequence>
<name>A0A7H1MYX0_9PROT</name>
<gene>
    <name evidence="3" type="ORF">HQ394_03840</name>
</gene>
<dbReference type="AlphaFoldDB" id="A0A7H1MYX0"/>